<name>A0A158M250_9BORD</name>
<feature type="domain" description="Ku" evidence="4">
    <location>
        <begin position="53"/>
        <end position="181"/>
    </location>
</feature>
<dbReference type="GeneID" id="93120001"/>
<dbReference type="PATRIC" id="fig|1331206.3.peg.2288"/>
<proteinExistence type="inferred from homology"/>
<dbReference type="GO" id="GO:0003690">
    <property type="term" value="F:double-stranded DNA binding"/>
    <property type="evidence" value="ECO:0007669"/>
    <property type="project" value="UniProtKB-UniRule"/>
</dbReference>
<dbReference type="GO" id="GO:0006303">
    <property type="term" value="P:double-strand break repair via nonhomologous end joining"/>
    <property type="evidence" value="ECO:0007669"/>
    <property type="project" value="UniProtKB-UniRule"/>
</dbReference>
<dbReference type="GO" id="GO:0006310">
    <property type="term" value="P:DNA recombination"/>
    <property type="evidence" value="ECO:0007669"/>
    <property type="project" value="UniProtKB-KW"/>
</dbReference>
<feature type="compositionally biased region" description="Basic residues" evidence="3">
    <location>
        <begin position="298"/>
        <end position="317"/>
    </location>
</feature>
<keyword evidence="2" id="KW-0234">DNA repair</keyword>
<dbReference type="PANTHER" id="PTHR41251:SF1">
    <property type="entry name" value="NON-HOMOLOGOUS END JOINING PROTEIN KU"/>
    <property type="match status" value="1"/>
</dbReference>
<protein>
    <recommendedName>
        <fullName evidence="2">Non-homologous end joining protein Ku</fullName>
    </recommendedName>
</protein>
<evidence type="ECO:0000313" key="6">
    <source>
        <dbReference type="Proteomes" id="UP000026682"/>
    </source>
</evidence>
<dbReference type="SUPFAM" id="SSF100939">
    <property type="entry name" value="SPOC domain-like"/>
    <property type="match status" value="1"/>
</dbReference>
<dbReference type="Gene3D" id="2.40.290.10">
    <property type="match status" value="1"/>
</dbReference>
<dbReference type="InterPro" id="IPR016194">
    <property type="entry name" value="SPOC-like_C_dom_sf"/>
</dbReference>
<feature type="compositionally biased region" description="Low complexity" evidence="3">
    <location>
        <begin position="262"/>
        <end position="279"/>
    </location>
</feature>
<dbReference type="PANTHER" id="PTHR41251">
    <property type="entry name" value="NON-HOMOLOGOUS END JOINING PROTEIN KU"/>
    <property type="match status" value="1"/>
</dbReference>
<evidence type="ECO:0000256" key="1">
    <source>
        <dbReference type="ARBA" id="ARBA00023125"/>
    </source>
</evidence>
<evidence type="ECO:0000313" key="5">
    <source>
        <dbReference type="EMBL" id="KAK90103.1"/>
    </source>
</evidence>
<dbReference type="EMBL" id="JFZZ01000081">
    <property type="protein sequence ID" value="KAK90103.1"/>
    <property type="molecule type" value="Genomic_DNA"/>
</dbReference>
<dbReference type="CDD" id="cd00789">
    <property type="entry name" value="KU_like"/>
    <property type="match status" value="1"/>
</dbReference>
<keyword evidence="2" id="KW-0233">DNA recombination</keyword>
<dbReference type="Pfam" id="PF02735">
    <property type="entry name" value="Ku"/>
    <property type="match status" value="1"/>
</dbReference>
<keyword evidence="1 2" id="KW-0238">DNA-binding</keyword>
<comment type="similarity">
    <text evidence="2">Belongs to the prokaryotic Ku family.</text>
</comment>
<dbReference type="STRING" id="35814.BBB42_09185"/>
<organism evidence="5 6">
    <name type="scientific">Bordetella holmesii CDC-H585-BH</name>
    <dbReference type="NCBI Taxonomy" id="1331206"/>
    <lineage>
        <taxon>Bacteria</taxon>
        <taxon>Pseudomonadati</taxon>
        <taxon>Pseudomonadota</taxon>
        <taxon>Betaproteobacteria</taxon>
        <taxon>Burkholderiales</taxon>
        <taxon>Alcaligenaceae</taxon>
        <taxon>Bordetella</taxon>
    </lineage>
</organism>
<gene>
    <name evidence="2" type="primary">ku</name>
    <name evidence="5" type="ORF">L497_1155</name>
</gene>
<dbReference type="NCBIfam" id="TIGR02772">
    <property type="entry name" value="Ku_bact"/>
    <property type="match status" value="1"/>
</dbReference>
<dbReference type="SMART" id="SM00559">
    <property type="entry name" value="Ku78"/>
    <property type="match status" value="1"/>
</dbReference>
<comment type="caution">
    <text evidence="5">The sequence shown here is derived from an EMBL/GenBank/DDBJ whole genome shotgun (WGS) entry which is preliminary data.</text>
</comment>
<feature type="compositionally biased region" description="Basic residues" evidence="3">
    <location>
        <begin position="280"/>
        <end position="290"/>
    </location>
</feature>
<evidence type="ECO:0000256" key="3">
    <source>
        <dbReference type="SAM" id="MobiDB-lite"/>
    </source>
</evidence>
<keyword evidence="2" id="KW-0227">DNA damage</keyword>
<comment type="subunit">
    <text evidence="2">Homodimer. Interacts with LigD.</text>
</comment>
<dbReference type="PIRSF" id="PIRSF006493">
    <property type="entry name" value="Prok_Ku"/>
    <property type="match status" value="1"/>
</dbReference>
<feature type="region of interest" description="Disordered" evidence="3">
    <location>
        <begin position="257"/>
        <end position="317"/>
    </location>
</feature>
<comment type="function">
    <text evidence="2">With LigD forms a non-homologous end joining (NHEJ) DNA repair enzyme, which repairs dsDNA breaks with reduced fidelity. Binds linear dsDNA with 5'- and 3'- overhangs but not closed circular dsDNA nor ssDNA. Recruits and stimulates the ligase activity of LigD.</text>
</comment>
<dbReference type="InterPro" id="IPR006164">
    <property type="entry name" value="DNA_bd_Ku70/Ku80"/>
</dbReference>
<evidence type="ECO:0000259" key="4">
    <source>
        <dbReference type="SMART" id="SM00559"/>
    </source>
</evidence>
<dbReference type="RefSeq" id="WP_005013770.1">
    <property type="nucleotide sequence ID" value="NZ_JFZZ01000081.1"/>
</dbReference>
<reference evidence="5 6" key="1">
    <citation type="submission" date="2014-03" db="EMBL/GenBank/DDBJ databases">
        <title>Genome sequence of Bordetella holmseii.</title>
        <authorList>
            <person name="Harvill E."/>
            <person name="Goodfield L.L."/>
            <person name="Ivanov Y."/>
            <person name="Meyer J.A."/>
            <person name="Newth C."/>
            <person name="Cassiday P."/>
            <person name="Tondella M.L."/>
            <person name="Liao P."/>
            <person name="Zimmerman J."/>
            <person name="Meert K."/>
            <person name="Wessel D."/>
            <person name="Berger J."/>
            <person name="Dean J.M."/>
            <person name="Holubkov R."/>
            <person name="Burr J."/>
            <person name="Liu T."/>
            <person name="Brinkac L.M."/>
            <person name="Sanka R."/>
            <person name="Kim M."/>
            <person name="Losada L."/>
        </authorList>
    </citation>
    <scope>NUCLEOTIDE SEQUENCE [LARGE SCALE GENOMIC DNA]</scope>
    <source>
        <strain evidence="5 6">CDC-H585-BH</strain>
    </source>
</reference>
<accession>A0A158M250</accession>
<dbReference type="Proteomes" id="UP000026682">
    <property type="component" value="Unassembled WGS sequence"/>
</dbReference>
<dbReference type="InterPro" id="IPR009187">
    <property type="entry name" value="Prok_Ku"/>
</dbReference>
<dbReference type="HAMAP" id="MF_01875">
    <property type="entry name" value="Prokaryotic_Ku"/>
    <property type="match status" value="1"/>
</dbReference>
<sequence>MARTLWKGAISFGLVHIPVAVHAAIRSARLDFDWIDKRDDAPVGYQRINKRTGKVITAEHIVRGYEYEKGDYVYLSDDDFRRADDVATQTISILGFVRAAEVPLYFYDTSYYLEPDKRGGPGYVLLRDALLKSGRLALAQVVLHTRQHLAALLPQGDALMMVTMRYADEIRDAPDMELPSKRAAARETDMALRLIDDMSLQWDPEQYRDAYREDLLAVIESKVKAGKTHSLSQADEPAAPPRSAKVLDLMAMLKQSIDQGKRTPAAARKTATKATTAPRKTPKKAAKKTASKTAAAKTVKKATARKTATRSTRRKVA</sequence>
<evidence type="ECO:0000256" key="2">
    <source>
        <dbReference type="HAMAP-Rule" id="MF_01875"/>
    </source>
</evidence>
<dbReference type="AlphaFoldDB" id="A0A158M250"/>